<dbReference type="InterPro" id="IPR050639">
    <property type="entry name" value="SSR_resolvase"/>
</dbReference>
<name>A0A431UCG4_9BACI</name>
<dbReference type="PANTHER" id="PTHR30461:SF24">
    <property type="entry name" value="SITE-SPECIFIC INTEGRASE_RESOLVASE-RELATED"/>
    <property type="match status" value="1"/>
</dbReference>
<organism evidence="2 3">
    <name type="scientific">Lysinibacillus telephonicus</name>
    <dbReference type="NCBI Taxonomy" id="1714840"/>
    <lineage>
        <taxon>Bacteria</taxon>
        <taxon>Bacillati</taxon>
        <taxon>Bacillota</taxon>
        <taxon>Bacilli</taxon>
        <taxon>Bacillales</taxon>
        <taxon>Bacillaceae</taxon>
        <taxon>Lysinibacillus</taxon>
    </lineage>
</organism>
<gene>
    <name evidence="2" type="ORF">EKG35_20210</name>
</gene>
<evidence type="ECO:0000259" key="1">
    <source>
        <dbReference type="PROSITE" id="PS51737"/>
    </source>
</evidence>
<dbReference type="Proteomes" id="UP000276349">
    <property type="component" value="Unassembled WGS sequence"/>
</dbReference>
<dbReference type="GO" id="GO:0000150">
    <property type="term" value="F:DNA strand exchange activity"/>
    <property type="evidence" value="ECO:0007669"/>
    <property type="project" value="InterPro"/>
</dbReference>
<dbReference type="InterPro" id="IPR038109">
    <property type="entry name" value="DNA_bind_recomb_sf"/>
</dbReference>
<dbReference type="GO" id="GO:0003677">
    <property type="term" value="F:DNA binding"/>
    <property type="evidence" value="ECO:0007669"/>
    <property type="project" value="InterPro"/>
</dbReference>
<sequence>MNFGYEANLEVDGDWKIVKEEAETIQKIYRLFLNGEFKNFNQFVKVVNEQGYLFKGKEWLYGNVRSLFKNKIYIGIRDYKDKEELISAPVPHLRIIDQNTWEQAQIKMQQYTRESIEEEEPMFFLLKDLIECFECEKKIKGKKIKRLGVKIGVYQCDNCNSVKYGKEILEQEVINHANKFFNDILSPMFKEFLSRVVDEQASIHKKLEQGLDKVKAR</sequence>
<evidence type="ECO:0000313" key="3">
    <source>
        <dbReference type="Proteomes" id="UP000276349"/>
    </source>
</evidence>
<dbReference type="Gene3D" id="3.90.1750.20">
    <property type="entry name" value="Putative Large Serine Recombinase, Chain B, Domain 2"/>
    <property type="match status" value="1"/>
</dbReference>
<dbReference type="AlphaFoldDB" id="A0A431UCG4"/>
<dbReference type="PANTHER" id="PTHR30461">
    <property type="entry name" value="DNA-INVERTASE FROM LAMBDOID PROPHAGE"/>
    <property type="match status" value="1"/>
</dbReference>
<protein>
    <recommendedName>
        <fullName evidence="1">Recombinase domain-containing protein</fullName>
    </recommendedName>
</protein>
<dbReference type="EMBL" id="RXNR01000123">
    <property type="protein sequence ID" value="RTQ86342.1"/>
    <property type="molecule type" value="Genomic_DNA"/>
</dbReference>
<comment type="caution">
    <text evidence="2">The sequence shown here is derived from an EMBL/GenBank/DDBJ whole genome shotgun (WGS) entry which is preliminary data.</text>
</comment>
<dbReference type="InterPro" id="IPR011109">
    <property type="entry name" value="DNA_bind_recombinase_dom"/>
</dbReference>
<dbReference type="OrthoDB" id="9811097at2"/>
<dbReference type="Pfam" id="PF07508">
    <property type="entry name" value="Recombinase"/>
    <property type="match status" value="1"/>
</dbReference>
<feature type="domain" description="Recombinase" evidence="1">
    <location>
        <begin position="2"/>
        <end position="114"/>
    </location>
</feature>
<accession>A0A431UCG4</accession>
<reference evidence="2 3" key="1">
    <citation type="submission" date="2018-12" db="EMBL/GenBank/DDBJ databases">
        <authorList>
            <person name="Yu L."/>
        </authorList>
    </citation>
    <scope>NUCLEOTIDE SEQUENCE [LARGE SCALE GENOMIC DNA]</scope>
    <source>
        <strain evidence="2 3">S5H2222</strain>
    </source>
</reference>
<keyword evidence="3" id="KW-1185">Reference proteome</keyword>
<dbReference type="PROSITE" id="PS51737">
    <property type="entry name" value="RECOMBINASE_DNA_BIND"/>
    <property type="match status" value="1"/>
</dbReference>
<proteinExistence type="predicted"/>
<evidence type="ECO:0000313" key="2">
    <source>
        <dbReference type="EMBL" id="RTQ86342.1"/>
    </source>
</evidence>